<dbReference type="Gene3D" id="1.20.1250.20">
    <property type="entry name" value="MFS general substrate transporter like domains"/>
    <property type="match status" value="1"/>
</dbReference>
<feature type="transmembrane region" description="Helical" evidence="7">
    <location>
        <begin position="196"/>
        <end position="214"/>
    </location>
</feature>
<dbReference type="OrthoDB" id="9807274at2"/>
<accession>A0A4P7D3Q3</accession>
<name>A0A4P7D3Q3_9BURK</name>
<feature type="transmembrane region" description="Helical" evidence="7">
    <location>
        <begin position="325"/>
        <end position="349"/>
    </location>
</feature>
<evidence type="ECO:0000256" key="4">
    <source>
        <dbReference type="ARBA" id="ARBA00022692"/>
    </source>
</evidence>
<feature type="transmembrane region" description="Helical" evidence="7">
    <location>
        <begin position="264"/>
        <end position="289"/>
    </location>
</feature>
<evidence type="ECO:0000313" key="9">
    <source>
        <dbReference type="EMBL" id="QBR03391.1"/>
    </source>
</evidence>
<reference evidence="9 10" key="1">
    <citation type="submission" date="2019-03" db="EMBL/GenBank/DDBJ databases">
        <title>Paraburkholderia sp. 7MH5, isolated from subtropical forest soil.</title>
        <authorList>
            <person name="Gao Z.-H."/>
            <person name="Qiu L.-H."/>
        </authorList>
    </citation>
    <scope>NUCLEOTIDE SEQUENCE [LARGE SCALE GENOMIC DNA]</scope>
    <source>
        <strain evidence="9 10">7MH5</strain>
    </source>
</reference>
<feature type="domain" description="Major facilitator superfamily (MFS) profile" evidence="8">
    <location>
        <begin position="11"/>
        <end position="454"/>
    </location>
</feature>
<dbReference type="PANTHER" id="PTHR42718:SF46">
    <property type="entry name" value="BLR6921 PROTEIN"/>
    <property type="match status" value="1"/>
</dbReference>
<feature type="transmembrane region" description="Helical" evidence="7">
    <location>
        <begin position="135"/>
        <end position="153"/>
    </location>
</feature>
<proteinExistence type="predicted"/>
<feature type="transmembrane region" description="Helical" evidence="7">
    <location>
        <begin position="401"/>
        <end position="419"/>
    </location>
</feature>
<evidence type="ECO:0000256" key="7">
    <source>
        <dbReference type="SAM" id="Phobius"/>
    </source>
</evidence>
<evidence type="ECO:0000256" key="1">
    <source>
        <dbReference type="ARBA" id="ARBA00004651"/>
    </source>
</evidence>
<feature type="transmembrane region" description="Helical" evidence="7">
    <location>
        <begin position="77"/>
        <end position="96"/>
    </location>
</feature>
<dbReference type="InterPro" id="IPR011701">
    <property type="entry name" value="MFS"/>
</dbReference>
<dbReference type="EMBL" id="CP038151">
    <property type="protein sequence ID" value="QBR03391.1"/>
    <property type="molecule type" value="Genomic_DNA"/>
</dbReference>
<dbReference type="GO" id="GO:0022857">
    <property type="term" value="F:transmembrane transporter activity"/>
    <property type="evidence" value="ECO:0007669"/>
    <property type="project" value="InterPro"/>
</dbReference>
<comment type="subcellular location">
    <subcellularLocation>
        <location evidence="1">Cell membrane</location>
        <topology evidence="1">Multi-pass membrane protein</topology>
    </subcellularLocation>
</comment>
<feature type="transmembrane region" description="Helical" evidence="7">
    <location>
        <begin position="165"/>
        <end position="184"/>
    </location>
</feature>
<evidence type="ECO:0000313" key="10">
    <source>
        <dbReference type="Proteomes" id="UP000295727"/>
    </source>
</evidence>
<dbReference type="Pfam" id="PF07690">
    <property type="entry name" value="MFS_1"/>
    <property type="match status" value="1"/>
</dbReference>
<evidence type="ECO:0000256" key="5">
    <source>
        <dbReference type="ARBA" id="ARBA00022989"/>
    </source>
</evidence>
<dbReference type="KEGG" id="ppai:E1956_40390"/>
<sequence>MNPPENDFRISALVISVALFMQNIDGTIVTIAIPSIARDLGISALHLSSVIIAYLVALTVFTPISGWVADRFGAKRVFLLAIITFTLASAGCALIRGLPELISFRILQGAGGAMMVPVGRLILFRGIDREDMLAASTWLTMPALLGPILGPPLGGFLTSEWSWRWTFWINLPIGILGLVCAWRFLPETQCTPSKRLDLTGSVLVAAALAISMIGFDSVDRGATHPVMPILVLSLGAVLCWLAWRHCRRTPHPAVDFSLLDIPTFKVASIAGGCFIAASDAMLFLVPLMLQVAFRYSVLSSSMMTFASSIGSFCMRPMAAFALRRYPVRSVLTTASCSFAVVLSLCALMSKDWSRVGIFFLLLMGGVSRSLNFATTGAIAFADVPESKMSAATSFQGTSQKFMKAFGVASVAATVQIVSMLRGSPHPDQRDIALGFVATVVIVMLTCPMFAQLSREDGSGVTSQME</sequence>
<dbReference type="RefSeq" id="WP_134758885.1">
    <property type="nucleotide sequence ID" value="NZ_CP038151.1"/>
</dbReference>
<evidence type="ECO:0000256" key="3">
    <source>
        <dbReference type="ARBA" id="ARBA00022475"/>
    </source>
</evidence>
<dbReference type="PANTHER" id="PTHR42718">
    <property type="entry name" value="MAJOR FACILITATOR SUPERFAMILY MULTIDRUG TRANSPORTER MFSC"/>
    <property type="match status" value="1"/>
</dbReference>
<feature type="transmembrane region" description="Helical" evidence="7">
    <location>
        <begin position="295"/>
        <end position="313"/>
    </location>
</feature>
<evidence type="ECO:0000256" key="2">
    <source>
        <dbReference type="ARBA" id="ARBA00022448"/>
    </source>
</evidence>
<keyword evidence="4 7" id="KW-0812">Transmembrane</keyword>
<feature type="transmembrane region" description="Helical" evidence="7">
    <location>
        <begin position="12"/>
        <end position="37"/>
    </location>
</feature>
<dbReference type="AlphaFoldDB" id="A0A4P7D3Q3"/>
<keyword evidence="2" id="KW-0813">Transport</keyword>
<feature type="transmembrane region" description="Helical" evidence="7">
    <location>
        <begin position="102"/>
        <end position="123"/>
    </location>
</feature>
<dbReference type="GO" id="GO:0005886">
    <property type="term" value="C:plasma membrane"/>
    <property type="evidence" value="ECO:0007669"/>
    <property type="project" value="UniProtKB-SubCell"/>
</dbReference>
<protein>
    <submittedName>
        <fullName evidence="9">MFS transporter</fullName>
    </submittedName>
</protein>
<keyword evidence="10" id="KW-1185">Reference proteome</keyword>
<dbReference type="PROSITE" id="PS50850">
    <property type="entry name" value="MFS"/>
    <property type="match status" value="1"/>
</dbReference>
<feature type="transmembrane region" description="Helical" evidence="7">
    <location>
        <begin position="43"/>
        <end position="65"/>
    </location>
</feature>
<dbReference type="Proteomes" id="UP000295727">
    <property type="component" value="Chromosome 4"/>
</dbReference>
<organism evidence="9 10">
    <name type="scientific">Paraburkholderia pallida</name>
    <dbReference type="NCBI Taxonomy" id="2547399"/>
    <lineage>
        <taxon>Bacteria</taxon>
        <taxon>Pseudomonadati</taxon>
        <taxon>Pseudomonadota</taxon>
        <taxon>Betaproteobacteria</taxon>
        <taxon>Burkholderiales</taxon>
        <taxon>Burkholderiaceae</taxon>
        <taxon>Paraburkholderia</taxon>
    </lineage>
</organism>
<evidence type="ECO:0000256" key="6">
    <source>
        <dbReference type="ARBA" id="ARBA00023136"/>
    </source>
</evidence>
<gene>
    <name evidence="9" type="ORF">E1956_40390</name>
</gene>
<keyword evidence="5 7" id="KW-1133">Transmembrane helix</keyword>
<feature type="transmembrane region" description="Helical" evidence="7">
    <location>
        <begin position="431"/>
        <end position="450"/>
    </location>
</feature>
<dbReference type="InterPro" id="IPR036259">
    <property type="entry name" value="MFS_trans_sf"/>
</dbReference>
<keyword evidence="3" id="KW-1003">Cell membrane</keyword>
<dbReference type="InterPro" id="IPR020846">
    <property type="entry name" value="MFS_dom"/>
</dbReference>
<feature type="transmembrane region" description="Helical" evidence="7">
    <location>
        <begin position="226"/>
        <end position="243"/>
    </location>
</feature>
<dbReference type="SUPFAM" id="SSF103473">
    <property type="entry name" value="MFS general substrate transporter"/>
    <property type="match status" value="1"/>
</dbReference>
<feature type="transmembrane region" description="Helical" evidence="7">
    <location>
        <begin position="355"/>
        <end position="380"/>
    </location>
</feature>
<evidence type="ECO:0000259" key="8">
    <source>
        <dbReference type="PROSITE" id="PS50850"/>
    </source>
</evidence>
<keyword evidence="6 7" id="KW-0472">Membrane</keyword>
<dbReference type="Gene3D" id="1.20.1720.10">
    <property type="entry name" value="Multidrug resistance protein D"/>
    <property type="match status" value="1"/>
</dbReference>